<evidence type="ECO:0000256" key="1">
    <source>
        <dbReference type="SAM" id="MobiDB-lite"/>
    </source>
</evidence>
<comment type="caution">
    <text evidence="2">The sequence shown here is derived from an EMBL/GenBank/DDBJ whole genome shotgun (WGS) entry which is preliminary data.</text>
</comment>
<protein>
    <submittedName>
        <fullName evidence="2">Uncharacterized protein</fullName>
    </submittedName>
</protein>
<sequence length="434" mass="46358">MLGFEKWPEKKDIVCGLGLIRIVGIGNKLYFREGDDGSEWGEGGGREGLLSQSVAGAKVCPPIKPVPQFTSNIQEIQLDAQVVLMAAKSARQVPKGSLPSASTLPSPHPLRKGSARQASLRSLRDPLPKHPSFPRRKEITVGDFANLRQLSDCFPQRLLCAGRRARRGVGTASEPGSCGLLVVGPNRATTQSPVLHSAEPPGLQAGRGRPRRVQQLSLHNSNGLLIEIVGAWNRGVSSNLKKAFSLPAPLFSISPSHPSHPLSFTPSSSTGAEKAFKIKHKTRSYARAIAEGAGADGFGAGAGTARRGPGSRALPAAPEHFQVSPKVRGRWARGEVLAPSGGVRGQAPCPARQPQTPRWAGRRFAVPPGTGSGSFPCGSGFERRHAGTCNLQAQKRQWCAPRSRNKLTYKTPPPVVLMAAKFENERASVPRLLF</sequence>
<feature type="region of interest" description="Disordered" evidence="1">
    <location>
        <begin position="94"/>
        <end position="135"/>
    </location>
</feature>
<evidence type="ECO:0000313" key="3">
    <source>
        <dbReference type="Proteomes" id="UP000308365"/>
    </source>
</evidence>
<dbReference type="EMBL" id="RWIC01001634">
    <property type="protein sequence ID" value="TKC35069.1"/>
    <property type="molecule type" value="Genomic_DNA"/>
</dbReference>
<gene>
    <name evidence="2" type="ORF">EI555_010271</name>
</gene>
<reference evidence="3" key="1">
    <citation type="journal article" date="2019" name="IScience">
        <title>Narwhal Genome Reveals Long-Term Low Genetic Diversity despite Current Large Abundance Size.</title>
        <authorList>
            <person name="Westbury M.V."/>
            <person name="Petersen B."/>
            <person name="Garde E."/>
            <person name="Heide-Jorgensen M.P."/>
            <person name="Lorenzen E.D."/>
        </authorList>
    </citation>
    <scope>NUCLEOTIDE SEQUENCE [LARGE SCALE GENOMIC DNA]</scope>
</reference>
<accession>A0A4U1EFU3</accession>
<feature type="region of interest" description="Disordered" evidence="1">
    <location>
        <begin position="339"/>
        <end position="358"/>
    </location>
</feature>
<organism evidence="2 3">
    <name type="scientific">Monodon monoceros</name>
    <name type="common">Narwhal</name>
    <name type="synonym">Ceratodon monodon</name>
    <dbReference type="NCBI Taxonomy" id="40151"/>
    <lineage>
        <taxon>Eukaryota</taxon>
        <taxon>Metazoa</taxon>
        <taxon>Chordata</taxon>
        <taxon>Craniata</taxon>
        <taxon>Vertebrata</taxon>
        <taxon>Euteleostomi</taxon>
        <taxon>Mammalia</taxon>
        <taxon>Eutheria</taxon>
        <taxon>Laurasiatheria</taxon>
        <taxon>Artiodactyla</taxon>
        <taxon>Whippomorpha</taxon>
        <taxon>Cetacea</taxon>
        <taxon>Odontoceti</taxon>
        <taxon>Monodontidae</taxon>
        <taxon>Monodon</taxon>
    </lineage>
</organism>
<name>A0A4U1EFU3_MONMO</name>
<evidence type="ECO:0000313" key="2">
    <source>
        <dbReference type="EMBL" id="TKC35069.1"/>
    </source>
</evidence>
<proteinExistence type="predicted"/>
<dbReference type="Proteomes" id="UP000308365">
    <property type="component" value="Unassembled WGS sequence"/>
</dbReference>
<dbReference type="AlphaFoldDB" id="A0A4U1EFU3"/>